<sequence>MISMSEVYPLSPHPDSAAIPELKEMNASEIAYFTLNAEYRTRFLDGTNTSENDTIFIYDYVNNSLSTIPVSLAKLVAMLSPYEIGGKYELTQHEYMIGFEVDELLLNQGNHDEASLVYVGQKNPFLKDKLKNIEWKEINSSEIPYTRSRQNHPEMIPEKAYTYKNEDKSYFIQNFLRYNYVWAKHLLIIDAKTKTKIIDTMLYSGEGSDFTELDSQYTGQLFKEKPEVIFGFNYHSFGCSLIYFMDKKEQPVEVKCDNRH</sequence>
<organism evidence="1 2">
    <name type="scientific">Brumimicrobium oceani</name>
    <dbReference type="NCBI Taxonomy" id="2100725"/>
    <lineage>
        <taxon>Bacteria</taxon>
        <taxon>Pseudomonadati</taxon>
        <taxon>Bacteroidota</taxon>
        <taxon>Flavobacteriia</taxon>
        <taxon>Flavobacteriales</taxon>
        <taxon>Crocinitomicaceae</taxon>
        <taxon>Brumimicrobium</taxon>
    </lineage>
</organism>
<evidence type="ECO:0000313" key="2">
    <source>
        <dbReference type="Proteomes" id="UP000245370"/>
    </source>
</evidence>
<gene>
    <name evidence="1" type="ORF">DIT68_13685</name>
</gene>
<keyword evidence="2" id="KW-1185">Reference proteome</keyword>
<accession>A0A2U2X5B2</accession>
<protein>
    <submittedName>
        <fullName evidence="1">Uncharacterized protein</fullName>
    </submittedName>
</protein>
<reference evidence="1 2" key="1">
    <citation type="submission" date="2018-05" db="EMBL/GenBank/DDBJ databases">
        <title>Brumimicrobium oceani sp. nov., isolated from coastal sediment.</title>
        <authorList>
            <person name="Kou Y."/>
        </authorList>
    </citation>
    <scope>NUCLEOTIDE SEQUENCE [LARGE SCALE GENOMIC DNA]</scope>
    <source>
        <strain evidence="1 2">C305</strain>
    </source>
</reference>
<dbReference type="AlphaFoldDB" id="A0A2U2X5B2"/>
<evidence type="ECO:0000313" key="1">
    <source>
        <dbReference type="EMBL" id="PWH82942.1"/>
    </source>
</evidence>
<reference evidence="1 2" key="2">
    <citation type="submission" date="2018-05" db="EMBL/GenBank/DDBJ databases">
        <authorList>
            <person name="Lanie J.A."/>
            <person name="Ng W.-L."/>
            <person name="Kazmierczak K.M."/>
            <person name="Andrzejewski T.M."/>
            <person name="Davidsen T.M."/>
            <person name="Wayne K.J."/>
            <person name="Tettelin H."/>
            <person name="Glass J.I."/>
            <person name="Rusch D."/>
            <person name="Podicherti R."/>
            <person name="Tsui H.-C.T."/>
            <person name="Winkler M.E."/>
        </authorList>
    </citation>
    <scope>NUCLEOTIDE SEQUENCE [LARGE SCALE GENOMIC DNA]</scope>
    <source>
        <strain evidence="1 2">C305</strain>
    </source>
</reference>
<name>A0A2U2X5B2_9FLAO</name>
<comment type="caution">
    <text evidence="1">The sequence shown here is derived from an EMBL/GenBank/DDBJ whole genome shotgun (WGS) entry which is preliminary data.</text>
</comment>
<proteinExistence type="predicted"/>
<dbReference type="EMBL" id="QFRJ01000013">
    <property type="protein sequence ID" value="PWH82942.1"/>
    <property type="molecule type" value="Genomic_DNA"/>
</dbReference>
<dbReference type="Proteomes" id="UP000245370">
    <property type="component" value="Unassembled WGS sequence"/>
</dbReference>